<dbReference type="AlphaFoldDB" id="A0AA41Y7T7"/>
<dbReference type="GO" id="GO:0005975">
    <property type="term" value="P:carbohydrate metabolic process"/>
    <property type="evidence" value="ECO:0007669"/>
    <property type="project" value="InterPro"/>
</dbReference>
<dbReference type="InterPro" id="IPR051398">
    <property type="entry name" value="Polysacch_Deacetylase"/>
</dbReference>
<dbReference type="GO" id="GO:0005576">
    <property type="term" value="C:extracellular region"/>
    <property type="evidence" value="ECO:0007669"/>
    <property type="project" value="UniProtKB-SubCell"/>
</dbReference>
<comment type="caution">
    <text evidence="4">The sequence shown here is derived from an EMBL/GenBank/DDBJ whole genome shotgun (WGS) entry which is preliminary data.</text>
</comment>
<keyword evidence="2" id="KW-0732">Signal</keyword>
<dbReference type="Gene3D" id="3.20.20.370">
    <property type="entry name" value="Glycoside hydrolase/deacetylase"/>
    <property type="match status" value="1"/>
</dbReference>
<sequence>MRETIRRFVHIASAMLPFRLLRSGKLPVLLPFYHLVSNDELPYRMNYHYPSVATFESDLDFLLQHYKPVGLDELLSGKSLTKAFHLSFDDGLRECYDVVAPILKRKGVPATFFVNPAFVDNQDLFHRYKVSEIAALLKEKNIHISLQNTYADLDSLDELAADLGLNWHELMSERQPYMTTPEIRSLQQDGFTIGGHSMDHPEFWLLDEESQLEEIRESMAWINQTFAPQIKAFAFPFSDVGVPDCVFEACHEERLFDVSFGTAGLKRERMECHFQRVPMETDQPATAAKRLKAEYLAFQLKRLINRHYAKRH</sequence>
<accession>A0AA41Y7T7</accession>
<evidence type="ECO:0000313" key="5">
    <source>
        <dbReference type="Proteomes" id="UP001163821"/>
    </source>
</evidence>
<dbReference type="PANTHER" id="PTHR34216:SF3">
    <property type="entry name" value="POLY-BETA-1,6-N-ACETYL-D-GLUCOSAMINE N-DEACETYLASE"/>
    <property type="match status" value="1"/>
</dbReference>
<dbReference type="EMBL" id="JAPAAF010000008">
    <property type="protein sequence ID" value="MCW0482707.1"/>
    <property type="molecule type" value="Genomic_DNA"/>
</dbReference>
<evidence type="ECO:0000256" key="1">
    <source>
        <dbReference type="ARBA" id="ARBA00004613"/>
    </source>
</evidence>
<name>A0AA41Y7T7_9BACT</name>
<dbReference type="PANTHER" id="PTHR34216">
    <property type="match status" value="1"/>
</dbReference>
<dbReference type="Proteomes" id="UP001163821">
    <property type="component" value="Unassembled WGS sequence"/>
</dbReference>
<proteinExistence type="predicted"/>
<dbReference type="GO" id="GO:0016810">
    <property type="term" value="F:hydrolase activity, acting on carbon-nitrogen (but not peptide) bonds"/>
    <property type="evidence" value="ECO:0007669"/>
    <property type="project" value="InterPro"/>
</dbReference>
<keyword evidence="5" id="KW-1185">Reference proteome</keyword>
<dbReference type="InterPro" id="IPR002509">
    <property type="entry name" value="NODB_dom"/>
</dbReference>
<comment type="subcellular location">
    <subcellularLocation>
        <location evidence="1">Secreted</location>
    </subcellularLocation>
</comment>
<protein>
    <submittedName>
        <fullName evidence="4">Polysaccharide deacetylase family protein</fullName>
    </submittedName>
</protein>
<evidence type="ECO:0000259" key="3">
    <source>
        <dbReference type="PROSITE" id="PS51677"/>
    </source>
</evidence>
<dbReference type="RefSeq" id="WP_282591312.1">
    <property type="nucleotide sequence ID" value="NZ_JAPAAF010000008.1"/>
</dbReference>
<reference evidence="4" key="1">
    <citation type="submission" date="2022-10" db="EMBL/GenBank/DDBJ databases">
        <title>Gaoshiqiia sediminis gen. nov., sp. nov., isolated from coastal sediment.</title>
        <authorList>
            <person name="Yu W.X."/>
            <person name="Mu D.S."/>
            <person name="Du J.Z."/>
            <person name="Liang Y.Q."/>
        </authorList>
    </citation>
    <scope>NUCLEOTIDE SEQUENCE</scope>
    <source>
        <strain evidence="4">A06</strain>
    </source>
</reference>
<dbReference type="Pfam" id="PF01522">
    <property type="entry name" value="Polysacc_deac_1"/>
    <property type="match status" value="1"/>
</dbReference>
<dbReference type="PROSITE" id="PS51677">
    <property type="entry name" value="NODB"/>
    <property type="match status" value="1"/>
</dbReference>
<evidence type="ECO:0000313" key="4">
    <source>
        <dbReference type="EMBL" id="MCW0482707.1"/>
    </source>
</evidence>
<dbReference type="InterPro" id="IPR011330">
    <property type="entry name" value="Glyco_hydro/deAcase_b/a-brl"/>
</dbReference>
<organism evidence="4 5">
    <name type="scientific">Gaoshiqia sediminis</name>
    <dbReference type="NCBI Taxonomy" id="2986998"/>
    <lineage>
        <taxon>Bacteria</taxon>
        <taxon>Pseudomonadati</taxon>
        <taxon>Bacteroidota</taxon>
        <taxon>Bacteroidia</taxon>
        <taxon>Marinilabiliales</taxon>
        <taxon>Prolixibacteraceae</taxon>
        <taxon>Gaoshiqia</taxon>
    </lineage>
</organism>
<feature type="domain" description="NodB homology" evidence="3">
    <location>
        <begin position="82"/>
        <end position="312"/>
    </location>
</feature>
<evidence type="ECO:0000256" key="2">
    <source>
        <dbReference type="ARBA" id="ARBA00022729"/>
    </source>
</evidence>
<gene>
    <name evidence="4" type="ORF">N2K84_08210</name>
</gene>
<dbReference type="SUPFAM" id="SSF88713">
    <property type="entry name" value="Glycoside hydrolase/deacetylase"/>
    <property type="match status" value="1"/>
</dbReference>
<dbReference type="CDD" id="cd10918">
    <property type="entry name" value="CE4_NodB_like_5s_6s"/>
    <property type="match status" value="1"/>
</dbReference>